<dbReference type="Proteomes" id="UP000282433">
    <property type="component" value="Chromosome"/>
</dbReference>
<dbReference type="PRINTS" id="PR00413">
    <property type="entry name" value="HADHALOGNASE"/>
</dbReference>
<dbReference type="InterPro" id="IPR006439">
    <property type="entry name" value="HAD-SF_hydro_IA"/>
</dbReference>
<dbReference type="Proteomes" id="UP000257587">
    <property type="component" value="Unassembled WGS sequence"/>
</dbReference>
<dbReference type="Proteomes" id="UP000251123">
    <property type="component" value="Unassembled WGS sequence"/>
</dbReference>
<evidence type="ECO:0000313" key="25">
    <source>
        <dbReference type="Proteomes" id="UP000254103"/>
    </source>
</evidence>
<dbReference type="InterPro" id="IPR023214">
    <property type="entry name" value="HAD_sf"/>
</dbReference>
<dbReference type="EMBL" id="UGLU01000001">
    <property type="protein sequence ID" value="STU52387.1"/>
    <property type="molecule type" value="Genomic_DNA"/>
</dbReference>
<dbReference type="InterPro" id="IPR023198">
    <property type="entry name" value="PGP-like_dom2"/>
</dbReference>
<evidence type="ECO:0000313" key="11">
    <source>
        <dbReference type="EMBL" id="STT93971.1"/>
    </source>
</evidence>
<keyword evidence="1" id="KW-0479">Metal-binding</keyword>
<reference evidence="23 24" key="3">
    <citation type="submission" date="2018-06" db="EMBL/GenBank/DDBJ databases">
        <authorList>
            <consortium name="Pathogen Informatics"/>
            <person name="Doyle S."/>
        </authorList>
    </citation>
    <scope>NUCLEOTIDE SEQUENCE [LARGE SCALE GENOMIC DNA]</scope>
    <source>
        <strain evidence="8 24">NCTC13465</strain>
        <strain evidence="13 29">NCTC204</strain>
        <strain evidence="12 26">NCTC5051</strain>
        <strain evidence="11 25">NCTC5052</strain>
        <strain evidence="10 27">NCTC8849</strain>
        <strain evidence="7 23">NCTC9601</strain>
        <strain evidence="9 28">NCTC9637</strain>
    </source>
</reference>
<dbReference type="Proteomes" id="UP000258253">
    <property type="component" value="Unassembled WGS sequence"/>
</dbReference>
<dbReference type="EMBL" id="JAAKYD010000006">
    <property type="protein sequence ID" value="NGN72240.1"/>
    <property type="molecule type" value="Genomic_DNA"/>
</dbReference>
<dbReference type="Proteomes" id="UP000255192">
    <property type="component" value="Unassembled WGS sequence"/>
</dbReference>
<dbReference type="Proteomes" id="UP000259975">
    <property type="component" value="Unassembled WGS sequence"/>
</dbReference>
<evidence type="ECO:0000313" key="31">
    <source>
        <dbReference type="Proteomes" id="UP000258253"/>
    </source>
</evidence>
<dbReference type="Pfam" id="PF13419">
    <property type="entry name" value="HAD_2"/>
    <property type="match status" value="1"/>
</dbReference>
<dbReference type="Proteomes" id="UP000245817">
    <property type="component" value="Unassembled WGS sequence"/>
</dbReference>
<evidence type="ECO:0000313" key="5">
    <source>
        <dbReference type="EMBL" id="PVU60438.1"/>
    </source>
</evidence>
<reference evidence="3 36" key="7">
    <citation type="submission" date="2020-02" db="EMBL/GenBank/DDBJ databases">
        <title>Klebsiella pneumoniae genome sequencing and assembly.</title>
        <authorList>
            <person name="Starkova P.S."/>
            <person name="Sulyan O.S."/>
            <person name="Likholetova D.V."/>
            <person name="Ageevets V.A."/>
            <person name="Lazareva I.V."/>
            <person name="Sopova J.V."/>
            <person name="Sidorenko S.V."/>
        </authorList>
    </citation>
    <scope>NUCLEOTIDE SEQUENCE [LARGE SCALE GENOMIC DNA]</scope>
    <source>
        <strain evidence="3 36">2429</strain>
    </source>
</reference>
<dbReference type="EMBL" id="CAAGWG010000001">
    <property type="protein sequence ID" value="VGC66183.1"/>
    <property type="molecule type" value="Genomic_DNA"/>
</dbReference>
<evidence type="ECO:0000313" key="3">
    <source>
        <dbReference type="EMBL" id="NGN72240.1"/>
    </source>
</evidence>
<dbReference type="EMBL" id="UKAW01000012">
    <property type="protein sequence ID" value="SXG17903.1"/>
    <property type="molecule type" value="Genomic_DNA"/>
</dbReference>
<evidence type="ECO:0000313" key="35">
    <source>
        <dbReference type="Proteomes" id="UP000322977"/>
    </source>
</evidence>
<evidence type="ECO:0000313" key="7">
    <source>
        <dbReference type="EMBL" id="SPX52619.1"/>
    </source>
</evidence>
<dbReference type="Proteomes" id="UP000255099">
    <property type="component" value="Unassembled WGS sequence"/>
</dbReference>
<evidence type="ECO:0000313" key="34">
    <source>
        <dbReference type="Proteomes" id="UP000294876"/>
    </source>
</evidence>
<evidence type="ECO:0000313" key="9">
    <source>
        <dbReference type="EMBL" id="STT47552.1"/>
    </source>
</evidence>
<dbReference type="EMBL" id="UGLB01000003">
    <property type="protein sequence ID" value="STT47552.1"/>
    <property type="molecule type" value="Genomic_DNA"/>
</dbReference>
<evidence type="ECO:0000313" key="22">
    <source>
        <dbReference type="Proteomes" id="UP000245817"/>
    </source>
</evidence>
<dbReference type="SUPFAM" id="SSF56784">
    <property type="entry name" value="HAD-like"/>
    <property type="match status" value="1"/>
</dbReference>
<dbReference type="AlphaFoldDB" id="A0A0C7K6M0"/>
<organism evidence="11 25">
    <name type="scientific">Klebsiella pneumoniae</name>
    <dbReference type="NCBI Taxonomy" id="573"/>
    <lineage>
        <taxon>Bacteria</taxon>
        <taxon>Pseudomonadati</taxon>
        <taxon>Pseudomonadota</taxon>
        <taxon>Gammaproteobacteria</taxon>
        <taxon>Enterobacterales</taxon>
        <taxon>Enterobacteriaceae</taxon>
        <taxon>Klebsiella/Raoultella group</taxon>
        <taxon>Klebsiella</taxon>
        <taxon>Klebsiella pneumoniae complex</taxon>
    </lineage>
</organism>
<evidence type="ECO:0000313" key="20">
    <source>
        <dbReference type="Proteomes" id="UP000077826"/>
    </source>
</evidence>
<evidence type="ECO:0000313" key="36">
    <source>
        <dbReference type="Proteomes" id="UP000479475"/>
    </source>
</evidence>
<reference evidence="17 35" key="5">
    <citation type="submission" date="2019-08" db="EMBL/GenBank/DDBJ databases">
        <title>Phenotypic and genetic characterization of extended-spectrum b-lactamase-producing hypermucoviscous Klebsiella pneumoniae from Chile.</title>
        <authorList>
            <person name="Morales-Leon F."/>
            <person name="Caro C."/>
            <person name="Opazo-Capurro A."/>
            <person name="Lincopan N."/>
            <person name="Dominguez-Yevenes M."/>
            <person name="Lima C."/>
            <person name="Bello-Toledo H."/>
            <person name="Gonzalez-Rocha G."/>
        </authorList>
    </citation>
    <scope>NUCLEOTIDE SEQUENCE [LARGE SCALE GENOMIC DNA]</scope>
    <source>
        <strain evidence="17 35">UCO-494</strain>
    </source>
</reference>
<dbReference type="GO" id="GO:0016787">
    <property type="term" value="F:hydrolase activity"/>
    <property type="evidence" value="ECO:0007669"/>
    <property type="project" value="UniProtKB-KW"/>
</dbReference>
<dbReference type="EMBL" id="UAWQ01000021">
    <property type="protein sequence ID" value="SQC63762.1"/>
    <property type="molecule type" value="Genomic_DNA"/>
</dbReference>
<evidence type="ECO:0000313" key="6">
    <source>
        <dbReference type="EMBL" id="SAS93402.1"/>
    </source>
</evidence>
<evidence type="ECO:0000313" key="19">
    <source>
        <dbReference type="EMBL" id="VGC66183.1"/>
    </source>
</evidence>
<dbReference type="CDD" id="cd07505">
    <property type="entry name" value="HAD_BPGM-like"/>
    <property type="match status" value="1"/>
</dbReference>
<dbReference type="EMBL" id="LR134162">
    <property type="protein sequence ID" value="VEB00535.1"/>
    <property type="molecule type" value="Genomic_DNA"/>
</dbReference>
<dbReference type="SFLD" id="SFLDG01129">
    <property type="entry name" value="C1.5:_HAD__Beta-PGM__Phosphata"/>
    <property type="match status" value="1"/>
</dbReference>
<dbReference type="EMBL" id="UGMD01000002">
    <property type="protein sequence ID" value="STV15996.1"/>
    <property type="molecule type" value="Genomic_DNA"/>
</dbReference>
<evidence type="ECO:0000313" key="26">
    <source>
        <dbReference type="Proteomes" id="UP000254141"/>
    </source>
</evidence>
<evidence type="ECO:0000313" key="18">
    <source>
        <dbReference type="EMBL" id="VEB00535.1"/>
    </source>
</evidence>
<dbReference type="NCBIfam" id="TIGR01509">
    <property type="entry name" value="HAD-SF-IA-v3"/>
    <property type="match status" value="1"/>
</dbReference>
<dbReference type="Proteomes" id="UP000254141">
    <property type="component" value="Unassembled WGS sequence"/>
</dbReference>
<dbReference type="EMBL" id="WJWF01000001">
    <property type="protein sequence ID" value="MRL34094.1"/>
    <property type="molecule type" value="Genomic_DNA"/>
</dbReference>
<evidence type="ECO:0000313" key="17">
    <source>
        <dbReference type="EMBL" id="TYL76646.1"/>
    </source>
</evidence>
<dbReference type="RefSeq" id="WP_004175126.1">
    <property type="nucleotide sequence ID" value="NZ_AP019665.1"/>
</dbReference>
<reference evidence="30 31" key="4">
    <citation type="submission" date="2018-08" db="EMBL/GenBank/DDBJ databases">
        <authorList>
            <consortium name="Pathogen Informatics"/>
        </authorList>
    </citation>
    <scope>NUCLEOTIDE SEQUENCE [LARGE SCALE GENOMIC DNA]</scope>
    <source>
        <strain evidence="19 34">5012STDY7312589</strain>
        <strain evidence="14 30">EuSCAPE_AT002</strain>
        <strain evidence="15 32">EuSCAPE_AT029</strain>
        <strain evidence="16 31">EuSCAPE_HU047</strain>
        <strain evidence="20">k480</strain>
        <strain evidence="6">K480</strain>
        <strain evidence="18 33">NCTC13635</strain>
    </source>
</reference>
<evidence type="ECO:0000313" key="27">
    <source>
        <dbReference type="Proteomes" id="UP000254799"/>
    </source>
</evidence>
<evidence type="ECO:0000313" key="32">
    <source>
        <dbReference type="Proteomes" id="UP000259975"/>
    </source>
</evidence>
<dbReference type="EMBL" id="UGLC01000002">
    <property type="protein sequence ID" value="STT55532.1"/>
    <property type="molecule type" value="Genomic_DNA"/>
</dbReference>
<dbReference type="EMBL" id="VSSY01000017">
    <property type="protein sequence ID" value="TYL76646.1"/>
    <property type="molecule type" value="Genomic_DNA"/>
</dbReference>
<dbReference type="EMBL" id="FLDK01000003">
    <property type="protein sequence ID" value="SAS93402.1"/>
    <property type="molecule type" value="Genomic_DNA"/>
</dbReference>
<evidence type="ECO:0000313" key="15">
    <source>
        <dbReference type="EMBL" id="SXN31079.1"/>
    </source>
</evidence>
<evidence type="ECO:0000256" key="1">
    <source>
        <dbReference type="ARBA" id="ARBA00022723"/>
    </source>
</evidence>
<dbReference type="Proteomes" id="UP000077826">
    <property type="component" value="Unassembled WGS sequence"/>
</dbReference>
<accession>A0A0C7K6M0</accession>
<keyword evidence="11" id="KW-0378">Hydrolase</keyword>
<dbReference type="EMBL" id="UKGE01000007">
    <property type="protein sequence ID" value="SXN31079.1"/>
    <property type="molecule type" value="Genomic_DNA"/>
</dbReference>
<dbReference type="Proteomes" id="UP000251721">
    <property type="component" value="Unassembled WGS sequence"/>
</dbReference>
<dbReference type="PANTHER" id="PTHR18901">
    <property type="entry name" value="2-DEOXYGLUCOSE-6-PHOSPHATE PHOSPHATASE 2"/>
    <property type="match status" value="1"/>
</dbReference>
<dbReference type="Gene3D" id="1.10.150.240">
    <property type="entry name" value="Putative phosphatase, domain 2"/>
    <property type="match status" value="1"/>
</dbReference>
<dbReference type="InterPro" id="IPR036412">
    <property type="entry name" value="HAD-like_sf"/>
</dbReference>
<gene>
    <name evidence="11" type="primary">yniC_2</name>
    <name evidence="7" type="synonym">yniC_1</name>
    <name evidence="12" type="synonym">yniC_3</name>
    <name evidence="4" type="ORF">B5L96_09655</name>
    <name evidence="5" type="ORF">CP554_22230</name>
    <name evidence="17" type="ORF">FXN67_18525</name>
    <name evidence="3" type="ORF">G4V31_08835</name>
    <name evidence="2" type="ORF">GJJ18_01485</name>
    <name evidence="8" type="ORF">NCTC13465_06732</name>
    <name evidence="18" type="ORF">NCTC13635_01376</name>
    <name evidence="13" type="ORF">NCTC204_04277</name>
    <name evidence="12" type="ORF">NCTC5051_03521</name>
    <name evidence="11" type="ORF">NCTC5052_02391</name>
    <name evidence="10" type="ORF">NCTC8849_04149</name>
    <name evidence="7" type="ORF">NCTC9601_00455</name>
    <name evidence="9" type="ORF">NCTC9637_02469</name>
    <name evidence="19" type="ORF">SAMEA104567804_00169</name>
    <name evidence="6" type="ORF">SAMEA2273558_01701</name>
    <name evidence="14" type="ORF">SAMEA3499874_03850</name>
    <name evidence="15" type="ORF">SAMEA3499901_02092</name>
    <name evidence="16" type="ORF">SAMEA3538828_00091</name>
</gene>
<evidence type="ECO:0000313" key="2">
    <source>
        <dbReference type="EMBL" id="MRL34094.1"/>
    </source>
</evidence>
<evidence type="ECO:0000313" key="29">
    <source>
        <dbReference type="Proteomes" id="UP000255192"/>
    </source>
</evidence>
<reference evidence="5 22" key="2">
    <citation type="submission" date="2017-09" db="EMBL/GenBank/DDBJ databases">
        <title>Molecular Epidemiology of Livestock-Associated Methicillin Resistant Staphylococcus aureus (LA-MRSA) and Extended-Spectrum Beta-Lactamase (ESBL)-Producing Enterobacteriaceae in Pigs and Exposed Workers in Cameroon and South Africa.</title>
        <authorList>
            <person name="Founou L."/>
            <person name="Founou R.C."/>
            <person name="Allam M."/>
            <person name="Ismail A."/>
            <person name="Essack S.Y."/>
        </authorList>
    </citation>
    <scope>NUCLEOTIDE SEQUENCE [LARGE SCALE GENOMIC DNA]</scope>
    <source>
        <strain evidence="5 22">HH516E4IA</strain>
    </source>
</reference>
<evidence type="ECO:0000313" key="10">
    <source>
        <dbReference type="EMBL" id="STT55532.1"/>
    </source>
</evidence>
<name>A0A0C7K6M0_KLEPN</name>
<evidence type="ECO:0000313" key="21">
    <source>
        <dbReference type="Proteomes" id="UP000196447"/>
    </source>
</evidence>
<protein>
    <submittedName>
        <fullName evidence="11">2-deoxyglucose-6-phosphate hydrolase YniC</fullName>
        <ecNumber evidence="11">3.1.3.-</ecNumber>
    </submittedName>
    <submittedName>
        <fullName evidence="4">HAD family hydrolase</fullName>
    </submittedName>
    <submittedName>
        <fullName evidence="2">HAD-IA family hydrolase</fullName>
    </submittedName>
</protein>
<proteinExistence type="predicted"/>
<evidence type="ECO:0000313" key="28">
    <source>
        <dbReference type="Proteomes" id="UP000255099"/>
    </source>
</evidence>
<dbReference type="SFLD" id="SFLDS00003">
    <property type="entry name" value="Haloacid_Dehalogenase"/>
    <property type="match status" value="1"/>
</dbReference>
<evidence type="ECO:0000313" key="4">
    <source>
        <dbReference type="EMBL" id="OVF73171.1"/>
    </source>
</evidence>
<dbReference type="Gene3D" id="3.40.50.1000">
    <property type="entry name" value="HAD superfamily/HAD-like"/>
    <property type="match status" value="1"/>
</dbReference>
<dbReference type="GO" id="GO:0046872">
    <property type="term" value="F:metal ion binding"/>
    <property type="evidence" value="ECO:0007669"/>
    <property type="project" value="UniProtKB-KW"/>
</dbReference>
<dbReference type="Proteomes" id="UP000254799">
    <property type="component" value="Unassembled WGS sequence"/>
</dbReference>
<reference evidence="2" key="6">
    <citation type="submission" date="2019-10" db="EMBL/GenBank/DDBJ databases">
        <title>Molecular typing, antibiotic resistance determination and virulence profiling for 36 multidrug-resistant clinical Klebsiella pneumoniae isolates using second- and third-generation sequencing.</title>
        <authorList>
            <person name="Shelenkov A."/>
            <person name="Mikhaylova Y."/>
            <person name="Yanushevich Y."/>
            <person name="Samoilov A."/>
            <person name="Petrova L."/>
            <person name="Fomina V."/>
            <person name="Gusarov V."/>
            <person name="Zamyatin M."/>
            <person name="Shagin D."/>
        </authorList>
    </citation>
    <scope>NUCLEOTIDE SEQUENCE [LARGE SCALE GENOMIC DNA]</scope>
    <source>
        <strain evidence="2">CriePir115</strain>
    </source>
</reference>
<evidence type="ECO:0000313" key="12">
    <source>
        <dbReference type="EMBL" id="STU52387.1"/>
    </source>
</evidence>
<dbReference type="Proteomes" id="UP000196447">
    <property type="component" value="Unassembled WGS sequence"/>
</dbReference>
<evidence type="ECO:0000313" key="8">
    <source>
        <dbReference type="EMBL" id="SQC63762.1"/>
    </source>
</evidence>
<dbReference type="EMBL" id="UASN01000005">
    <property type="protein sequence ID" value="SPX52619.1"/>
    <property type="molecule type" value="Genomic_DNA"/>
</dbReference>
<dbReference type="EMBL" id="UGLJ01000002">
    <property type="protein sequence ID" value="STT93971.1"/>
    <property type="molecule type" value="Genomic_DNA"/>
</dbReference>
<evidence type="ECO:0000313" key="24">
    <source>
        <dbReference type="Proteomes" id="UP000251721"/>
    </source>
</evidence>
<evidence type="ECO:0000313" key="16">
    <source>
        <dbReference type="EMBL" id="SYR26380.1"/>
    </source>
</evidence>
<dbReference type="EMBL" id="PCFF01000037">
    <property type="protein sequence ID" value="PVU60438.1"/>
    <property type="molecule type" value="Genomic_DNA"/>
</dbReference>
<evidence type="ECO:0000313" key="30">
    <source>
        <dbReference type="Proteomes" id="UP000257587"/>
    </source>
</evidence>
<dbReference type="Proteomes" id="UP000294876">
    <property type="component" value="Unassembled WGS sequence"/>
</dbReference>
<dbReference type="EMBL" id="NDBK01000050">
    <property type="protein sequence ID" value="OVF73171.1"/>
    <property type="molecule type" value="Genomic_DNA"/>
</dbReference>
<dbReference type="Proteomes" id="UP000254103">
    <property type="component" value="Unassembled WGS sequence"/>
</dbReference>
<evidence type="ECO:0000313" key="33">
    <source>
        <dbReference type="Proteomes" id="UP000282433"/>
    </source>
</evidence>
<evidence type="ECO:0000313" key="13">
    <source>
        <dbReference type="EMBL" id="STV15996.1"/>
    </source>
</evidence>
<reference evidence="4 21" key="1">
    <citation type="submission" date="2017-03" db="EMBL/GenBank/DDBJ databases">
        <authorList>
            <person name="Fouts D."/>
            <person name="Stalin M.J."/>
            <person name="Chen L."/>
            <person name="Wright M."/>
            <person name="Sutton G."/>
            <person name="Nguyen K."/>
            <person name="Vanduin D."/>
            <person name="Rojas L."/>
            <person name="Hujer A."/>
            <person name="Hujer K."/>
            <person name="Bonomo R."/>
            <person name="Kreiswirth B."/>
            <person name="Adams M."/>
        </authorList>
    </citation>
    <scope>NUCLEOTIDE SEQUENCE [LARGE SCALE GENOMIC DNA]</scope>
    <source>
        <strain evidence="4 21">39383</strain>
    </source>
</reference>
<evidence type="ECO:0000313" key="23">
    <source>
        <dbReference type="Proteomes" id="UP000251123"/>
    </source>
</evidence>
<dbReference type="InterPro" id="IPR041492">
    <property type="entry name" value="HAD_2"/>
</dbReference>
<evidence type="ECO:0000313" key="14">
    <source>
        <dbReference type="EMBL" id="SXG17903.1"/>
    </source>
</evidence>
<dbReference type="KEGG" id="kpx:PMK1_00027"/>
<dbReference type="SFLD" id="SFLDG01135">
    <property type="entry name" value="C1.5.6:_HAD__Beta-PGM__Phospha"/>
    <property type="match status" value="1"/>
</dbReference>
<dbReference type="PANTHER" id="PTHR18901:SF38">
    <property type="entry name" value="PSEUDOURIDINE-5'-PHOSPHATASE"/>
    <property type="match status" value="1"/>
</dbReference>
<dbReference type="Proteomes" id="UP000322977">
    <property type="component" value="Unassembled WGS sequence"/>
</dbReference>
<sequence length="220" mass="24059">MSMQAVIFDMDGVIIDSEALWRQAQIDALAQWGATASVAECETLTKGKRLDDIAGTWCRYFQLDLAPQRLEDAILQRITRLIAAKGEPMRGVQEALRYFREAGYKIALATSSSRQVIAAVLNKLSLWHFFDAISSADDEPRGKPHPAVYLTTLRKLNLNASQCLVIEDSFTGFCAAQSAGIATIVIAEDSQHARFQAAAGRYQTLPELLEALSAEPAAAV</sequence>
<dbReference type="EC" id="3.1.3.-" evidence="11"/>
<dbReference type="EMBL" id="ULCI01000001">
    <property type="protein sequence ID" value="SYR26380.1"/>
    <property type="molecule type" value="Genomic_DNA"/>
</dbReference>
<dbReference type="Proteomes" id="UP000479475">
    <property type="component" value="Unassembled WGS sequence"/>
</dbReference>